<accession>A0ACC2H595</accession>
<reference evidence="1" key="1">
    <citation type="submission" date="2021-05" db="EMBL/GenBank/DDBJ databases">
        <authorList>
            <person name="Pan Q."/>
            <person name="Jouanno E."/>
            <person name="Zahm M."/>
            <person name="Klopp C."/>
            <person name="Cabau C."/>
            <person name="Louis A."/>
            <person name="Berthelot C."/>
            <person name="Parey E."/>
            <person name="Roest Crollius H."/>
            <person name="Montfort J."/>
            <person name="Robinson-Rechavi M."/>
            <person name="Bouchez O."/>
            <person name="Lampietro C."/>
            <person name="Lopez Roques C."/>
            <person name="Donnadieu C."/>
            <person name="Postlethwait J."/>
            <person name="Bobe J."/>
            <person name="Dillon D."/>
            <person name="Chandos A."/>
            <person name="von Hippel F."/>
            <person name="Guiguen Y."/>
        </authorList>
    </citation>
    <scope>NUCLEOTIDE SEQUENCE</scope>
    <source>
        <strain evidence="1">YG-Jan2019</strain>
    </source>
</reference>
<dbReference type="Proteomes" id="UP001157502">
    <property type="component" value="Chromosome 6"/>
</dbReference>
<sequence>MIQTESKFSKLRWGLTIVGLGLYLVDILSDLIVAVNYFREGHLVWSGLTVLFVVVGSLTTQIFSYAWYRDDMSSTQGDPGEQQSISGMRTGGLIQVHVTQMGMFTRYYQLLMLGYKVLWSKPASPIRDSQEIHLHLFGHAADLSMLKLFETFLESCPQLLLQFYIMLGHGHCSIWQCISVACSLVNIAWTVVDYRRCLHRSISK</sequence>
<gene>
    <name evidence="1" type="ORF">DPEC_G00079980</name>
</gene>
<dbReference type="EMBL" id="CM055733">
    <property type="protein sequence ID" value="KAJ8010902.1"/>
    <property type="molecule type" value="Genomic_DNA"/>
</dbReference>
<keyword evidence="2" id="KW-1185">Reference proteome</keyword>
<feature type="non-terminal residue" evidence="1">
    <location>
        <position position="204"/>
    </location>
</feature>
<comment type="caution">
    <text evidence="1">The sequence shown here is derived from an EMBL/GenBank/DDBJ whole genome shotgun (WGS) entry which is preliminary data.</text>
</comment>
<protein>
    <submittedName>
        <fullName evidence="1">Uncharacterized protein</fullName>
    </submittedName>
</protein>
<organism evidence="1 2">
    <name type="scientific">Dallia pectoralis</name>
    <name type="common">Alaska blackfish</name>
    <dbReference type="NCBI Taxonomy" id="75939"/>
    <lineage>
        <taxon>Eukaryota</taxon>
        <taxon>Metazoa</taxon>
        <taxon>Chordata</taxon>
        <taxon>Craniata</taxon>
        <taxon>Vertebrata</taxon>
        <taxon>Euteleostomi</taxon>
        <taxon>Actinopterygii</taxon>
        <taxon>Neopterygii</taxon>
        <taxon>Teleostei</taxon>
        <taxon>Protacanthopterygii</taxon>
        <taxon>Esociformes</taxon>
        <taxon>Umbridae</taxon>
        <taxon>Dallia</taxon>
    </lineage>
</organism>
<evidence type="ECO:0000313" key="2">
    <source>
        <dbReference type="Proteomes" id="UP001157502"/>
    </source>
</evidence>
<proteinExistence type="predicted"/>
<evidence type="ECO:0000313" key="1">
    <source>
        <dbReference type="EMBL" id="KAJ8010902.1"/>
    </source>
</evidence>
<name>A0ACC2H595_DALPE</name>